<evidence type="ECO:0000256" key="4">
    <source>
        <dbReference type="ARBA" id="ARBA00022452"/>
    </source>
</evidence>
<keyword evidence="4" id="KW-1134">Transmembrane beta strand</keyword>
<dbReference type="PANTHER" id="PTHR30026:SF20">
    <property type="entry name" value="OUTER MEMBRANE PROTEIN TOLC"/>
    <property type="match status" value="1"/>
</dbReference>
<keyword evidence="5" id="KW-0812">Transmembrane</keyword>
<dbReference type="InterPro" id="IPR051906">
    <property type="entry name" value="TolC-like"/>
</dbReference>
<comment type="subcellular location">
    <subcellularLocation>
        <location evidence="1">Cell outer membrane</location>
    </subcellularLocation>
</comment>
<keyword evidence="7" id="KW-0998">Cell outer membrane</keyword>
<comment type="caution">
    <text evidence="9">The sequence shown here is derived from an EMBL/GenBank/DDBJ whole genome shotgun (WGS) entry which is preliminary data.</text>
</comment>
<keyword evidence="10" id="KW-1185">Reference proteome</keyword>
<dbReference type="NCBIfam" id="TIGR01844">
    <property type="entry name" value="type_I_sec_TolC"/>
    <property type="match status" value="1"/>
</dbReference>
<dbReference type="Gene3D" id="1.20.1600.10">
    <property type="entry name" value="Outer membrane efflux proteins (OEP)"/>
    <property type="match status" value="1"/>
</dbReference>
<evidence type="ECO:0000256" key="8">
    <source>
        <dbReference type="SAM" id="SignalP"/>
    </source>
</evidence>
<keyword evidence="6" id="KW-0472">Membrane</keyword>
<evidence type="ECO:0000256" key="7">
    <source>
        <dbReference type="ARBA" id="ARBA00023237"/>
    </source>
</evidence>
<name>A0A2T5MKA3_9GAMM</name>
<evidence type="ECO:0000256" key="3">
    <source>
        <dbReference type="ARBA" id="ARBA00022448"/>
    </source>
</evidence>
<evidence type="ECO:0000256" key="1">
    <source>
        <dbReference type="ARBA" id="ARBA00004442"/>
    </source>
</evidence>
<evidence type="ECO:0000256" key="5">
    <source>
        <dbReference type="ARBA" id="ARBA00022692"/>
    </source>
</evidence>
<dbReference type="OrthoDB" id="9813458at2"/>
<dbReference type="InterPro" id="IPR003423">
    <property type="entry name" value="OMP_efflux"/>
</dbReference>
<feature type="signal peptide" evidence="8">
    <location>
        <begin position="1"/>
        <end position="28"/>
    </location>
</feature>
<evidence type="ECO:0008006" key="11">
    <source>
        <dbReference type="Google" id="ProtNLM"/>
    </source>
</evidence>
<dbReference type="GO" id="GO:0015288">
    <property type="term" value="F:porin activity"/>
    <property type="evidence" value="ECO:0007669"/>
    <property type="project" value="TreeGrafter"/>
</dbReference>
<sequence length="473" mass="51451">MFFSRAHFVRVTPGLLCLALLLPFAAHAGDLLQLYEKAQKNDATFNAAQYARDAALQSEPAARALLLPQVNGSYQWTEDRSDTSINYIDPATGTPVTLNQSNGGRDTHLSVVLNQPLFDLEHWYRLQEASEKTALAQLNYRAAQQALTLRVAEDYFSLLAAYDAVHSTTAERDALASQLELAKQNMNVGISSITDVQDVQARYDLSVANALDAEQNQTAAIEALEEITKEPMRSIDDGRVRVVPLIAEVIPSRIAALRADAPMPVLKSAASAAWVKEAGSNNFDVLAALLQYRAAEHAVSAVNSRYLPTVKGTVGYTDLNNEAGGLPTKSSGMSWGVGVSVPIFAGGATRAASREAKAFREQRLAEYDGAQRLAQRNAGTAYQAVMIGAARIRAYKQAVASSLSAFEASRTGLEIGTRSRIDLLNAQTQRYQAERDYDRARYDYLLAILRLKATGGGLLLRDLESIDRLLVTP</sequence>
<proteinExistence type="inferred from homology"/>
<dbReference type="RefSeq" id="WP_107938724.1">
    <property type="nucleotide sequence ID" value="NZ_QANS01000001.1"/>
</dbReference>
<keyword evidence="8" id="KW-0732">Signal</keyword>
<evidence type="ECO:0000313" key="9">
    <source>
        <dbReference type="EMBL" id="PTU33017.1"/>
    </source>
</evidence>
<keyword evidence="3" id="KW-0813">Transport</keyword>
<feature type="chain" id="PRO_5015570094" description="Type I secretion protein TolC" evidence="8">
    <location>
        <begin position="29"/>
        <end position="473"/>
    </location>
</feature>
<dbReference type="EMBL" id="QANS01000001">
    <property type="protein sequence ID" value="PTU33017.1"/>
    <property type="molecule type" value="Genomic_DNA"/>
</dbReference>
<organism evidence="9 10">
    <name type="scientific">Stenotrophobium rhamnosiphilum</name>
    <dbReference type="NCBI Taxonomy" id="2029166"/>
    <lineage>
        <taxon>Bacteria</taxon>
        <taxon>Pseudomonadati</taxon>
        <taxon>Pseudomonadota</taxon>
        <taxon>Gammaproteobacteria</taxon>
        <taxon>Nevskiales</taxon>
        <taxon>Nevskiaceae</taxon>
        <taxon>Stenotrophobium</taxon>
    </lineage>
</organism>
<gene>
    <name evidence="9" type="ORF">CJD38_02575</name>
</gene>
<dbReference type="PANTHER" id="PTHR30026">
    <property type="entry name" value="OUTER MEMBRANE PROTEIN TOLC"/>
    <property type="match status" value="1"/>
</dbReference>
<evidence type="ECO:0000256" key="2">
    <source>
        <dbReference type="ARBA" id="ARBA00007613"/>
    </source>
</evidence>
<dbReference type="SUPFAM" id="SSF56954">
    <property type="entry name" value="Outer membrane efflux proteins (OEP)"/>
    <property type="match status" value="1"/>
</dbReference>
<dbReference type="GO" id="GO:0009279">
    <property type="term" value="C:cell outer membrane"/>
    <property type="evidence" value="ECO:0007669"/>
    <property type="project" value="UniProtKB-SubCell"/>
</dbReference>
<dbReference type="Pfam" id="PF02321">
    <property type="entry name" value="OEP"/>
    <property type="match status" value="2"/>
</dbReference>
<dbReference type="AlphaFoldDB" id="A0A2T5MKA3"/>
<dbReference type="InterPro" id="IPR010130">
    <property type="entry name" value="T1SS_OMP_TolC"/>
</dbReference>
<protein>
    <recommendedName>
        <fullName evidence="11">Type I secretion protein TolC</fullName>
    </recommendedName>
</protein>
<accession>A0A2T5MKA3</accession>
<dbReference type="GO" id="GO:1990281">
    <property type="term" value="C:efflux pump complex"/>
    <property type="evidence" value="ECO:0007669"/>
    <property type="project" value="TreeGrafter"/>
</dbReference>
<reference evidence="9 10" key="1">
    <citation type="submission" date="2018-04" db="EMBL/GenBank/DDBJ databases">
        <title>Novel species isolated from glacier.</title>
        <authorList>
            <person name="Liu Q."/>
            <person name="Xin Y.-H."/>
        </authorList>
    </citation>
    <scope>NUCLEOTIDE SEQUENCE [LARGE SCALE GENOMIC DNA]</scope>
    <source>
        <strain evidence="9 10">GT1R17</strain>
    </source>
</reference>
<evidence type="ECO:0000313" key="10">
    <source>
        <dbReference type="Proteomes" id="UP000244248"/>
    </source>
</evidence>
<evidence type="ECO:0000256" key="6">
    <source>
        <dbReference type="ARBA" id="ARBA00023136"/>
    </source>
</evidence>
<comment type="similarity">
    <text evidence="2">Belongs to the outer membrane factor (OMF) (TC 1.B.17) family.</text>
</comment>
<dbReference type="Proteomes" id="UP000244248">
    <property type="component" value="Unassembled WGS sequence"/>
</dbReference>
<dbReference type="GO" id="GO:0015562">
    <property type="term" value="F:efflux transmembrane transporter activity"/>
    <property type="evidence" value="ECO:0007669"/>
    <property type="project" value="InterPro"/>
</dbReference>